<comment type="subcellular location">
    <subcellularLocation>
        <location evidence="1">Secreted</location>
    </subcellularLocation>
</comment>
<sequence>MKKGMRIFILFLLSLCIYGQTLQTMPVYAATGKKIVATKKASISKRKKTLRKKNKISVIVHSTSKAGVSTTKKVTVKKKTMKKAATKTASTTKKTTSKKKSTKKTGSVTVTTETTVVTTVKTSTKKKSKIKTIETTIVTTVKTTRITTSSPATGTGTTGGSGFSISKFTDVKGHINPKLYNAFITLGFQFKINPSLSTTGVFSVQQHNIQLKTGRSSYLYHELGHFLSILKGRGGKYIDKSSEFISIFNAEKSAYRGNNKAYVTQDTGEYFAESFCDYTENPSVLKQQRPKTYNYINNMVNSISGNDITAFRNTYEWIWNLK</sequence>
<evidence type="ECO:0000259" key="5">
    <source>
        <dbReference type="PROSITE" id="PS51995"/>
    </source>
</evidence>
<dbReference type="InterPro" id="IPR047568">
    <property type="entry name" value="ATLF-like_dom"/>
</dbReference>
<feature type="region of interest" description="Disordered" evidence="3">
    <location>
        <begin position="82"/>
        <end position="105"/>
    </location>
</feature>
<dbReference type="Gene3D" id="3.40.390.10">
    <property type="entry name" value="Collagenase (Catalytic Domain)"/>
    <property type="match status" value="1"/>
</dbReference>
<accession>A0A173XFW1</accession>
<dbReference type="PROSITE" id="PS51995">
    <property type="entry name" value="ATLF"/>
    <property type="match status" value="1"/>
</dbReference>
<dbReference type="AlphaFoldDB" id="A0A173XFW1"/>
<reference evidence="6 7" key="1">
    <citation type="submission" date="2015-09" db="EMBL/GenBank/DDBJ databases">
        <authorList>
            <consortium name="Pathogen Informatics"/>
        </authorList>
    </citation>
    <scope>NUCLEOTIDE SEQUENCE [LARGE SCALE GENOMIC DNA]</scope>
    <source>
        <strain evidence="6 7">2789STDY5834835</strain>
    </source>
</reference>
<evidence type="ECO:0000313" key="7">
    <source>
        <dbReference type="Proteomes" id="UP000095679"/>
    </source>
</evidence>
<protein>
    <recommendedName>
        <fullName evidence="5">ATLF-like domain-containing protein</fullName>
    </recommendedName>
</protein>
<dbReference type="GO" id="GO:0005576">
    <property type="term" value="C:extracellular region"/>
    <property type="evidence" value="ECO:0007669"/>
    <property type="project" value="UniProtKB-SubCell"/>
</dbReference>
<keyword evidence="4" id="KW-0732">Signal</keyword>
<proteinExistence type="predicted"/>
<dbReference type="InterPro" id="IPR024079">
    <property type="entry name" value="MetalloPept_cat_dom_sf"/>
</dbReference>
<feature type="signal peptide" evidence="4">
    <location>
        <begin position="1"/>
        <end position="29"/>
    </location>
</feature>
<evidence type="ECO:0000256" key="3">
    <source>
        <dbReference type="SAM" id="MobiDB-lite"/>
    </source>
</evidence>
<evidence type="ECO:0000313" key="6">
    <source>
        <dbReference type="EMBL" id="CUN50190.1"/>
    </source>
</evidence>
<gene>
    <name evidence="6" type="ORF">ERS852450_00108</name>
</gene>
<evidence type="ECO:0000256" key="4">
    <source>
        <dbReference type="SAM" id="SignalP"/>
    </source>
</evidence>
<dbReference type="Pfam" id="PF07737">
    <property type="entry name" value="ATLF"/>
    <property type="match status" value="1"/>
</dbReference>
<dbReference type="EMBL" id="CYZL01000001">
    <property type="protein sequence ID" value="CUN50190.1"/>
    <property type="molecule type" value="Genomic_DNA"/>
</dbReference>
<dbReference type="SUPFAM" id="SSF55486">
    <property type="entry name" value="Metalloproteases ('zincins'), catalytic domain"/>
    <property type="match status" value="1"/>
</dbReference>
<keyword evidence="2" id="KW-0964">Secreted</keyword>
<dbReference type="RefSeq" id="WP_055297795.1">
    <property type="nucleotide sequence ID" value="NZ_BLYK01000008.1"/>
</dbReference>
<evidence type="ECO:0000256" key="2">
    <source>
        <dbReference type="ARBA" id="ARBA00022525"/>
    </source>
</evidence>
<name>A0A173XFW1_9FIRM</name>
<dbReference type="CDD" id="cd20184">
    <property type="entry name" value="M34_peptidase_like"/>
    <property type="match status" value="1"/>
</dbReference>
<dbReference type="GO" id="GO:0008237">
    <property type="term" value="F:metallopeptidase activity"/>
    <property type="evidence" value="ECO:0007669"/>
    <property type="project" value="InterPro"/>
</dbReference>
<evidence type="ECO:0000256" key="1">
    <source>
        <dbReference type="ARBA" id="ARBA00004613"/>
    </source>
</evidence>
<organism evidence="6 7">
    <name type="scientific">Anaerobutyricum hallii</name>
    <dbReference type="NCBI Taxonomy" id="39488"/>
    <lineage>
        <taxon>Bacteria</taxon>
        <taxon>Bacillati</taxon>
        <taxon>Bacillota</taxon>
        <taxon>Clostridia</taxon>
        <taxon>Lachnospirales</taxon>
        <taxon>Lachnospiraceae</taxon>
        <taxon>Anaerobutyricum</taxon>
    </lineage>
</organism>
<dbReference type="Proteomes" id="UP000095679">
    <property type="component" value="Unassembled WGS sequence"/>
</dbReference>
<feature type="chain" id="PRO_5008015396" description="ATLF-like domain-containing protein" evidence="4">
    <location>
        <begin position="30"/>
        <end position="322"/>
    </location>
</feature>
<dbReference type="InterPro" id="IPR014781">
    <property type="entry name" value="Anthrax_toxin_lethal/edema_N/C"/>
</dbReference>
<feature type="domain" description="ATLF-like" evidence="5">
    <location>
        <begin position="93"/>
        <end position="301"/>
    </location>
</feature>